<sequence>MSVLFSLKRCRGRNGLVTVGGRRSVTSGCAPTQRYKGRPLEFTQPPSPEWKLGDGVNALKDIHAPADTFKTWSFDDPLAIRCAPRSLLVILMLKLAMNES</sequence>
<evidence type="ECO:0000313" key="1">
    <source>
        <dbReference type="EMBL" id="KAL0956511.1"/>
    </source>
</evidence>
<accession>A0ABR3JLT5</accession>
<dbReference type="EMBL" id="JASNQZ010000006">
    <property type="protein sequence ID" value="KAL0956511.1"/>
    <property type="molecule type" value="Genomic_DNA"/>
</dbReference>
<evidence type="ECO:0000313" key="2">
    <source>
        <dbReference type="Proteomes" id="UP001556367"/>
    </source>
</evidence>
<protein>
    <submittedName>
        <fullName evidence="1">Uncharacterized protein</fullName>
    </submittedName>
</protein>
<name>A0ABR3JLT5_9AGAR</name>
<dbReference type="Proteomes" id="UP001556367">
    <property type="component" value="Unassembled WGS sequence"/>
</dbReference>
<comment type="caution">
    <text evidence="1">The sequence shown here is derived from an EMBL/GenBank/DDBJ whole genome shotgun (WGS) entry which is preliminary data.</text>
</comment>
<keyword evidence="2" id="KW-1185">Reference proteome</keyword>
<reference evidence="2" key="1">
    <citation type="submission" date="2024-06" db="EMBL/GenBank/DDBJ databases">
        <title>Multi-omics analyses provide insights into the biosynthesis of the anticancer antibiotic pleurotin in Hohenbuehelia grisea.</title>
        <authorList>
            <person name="Weaver J.A."/>
            <person name="Alberti F."/>
        </authorList>
    </citation>
    <scope>NUCLEOTIDE SEQUENCE [LARGE SCALE GENOMIC DNA]</scope>
    <source>
        <strain evidence="2">T-177</strain>
    </source>
</reference>
<organism evidence="1 2">
    <name type="scientific">Hohenbuehelia grisea</name>
    <dbReference type="NCBI Taxonomy" id="104357"/>
    <lineage>
        <taxon>Eukaryota</taxon>
        <taxon>Fungi</taxon>
        <taxon>Dikarya</taxon>
        <taxon>Basidiomycota</taxon>
        <taxon>Agaricomycotina</taxon>
        <taxon>Agaricomycetes</taxon>
        <taxon>Agaricomycetidae</taxon>
        <taxon>Agaricales</taxon>
        <taxon>Pleurotineae</taxon>
        <taxon>Pleurotaceae</taxon>
        <taxon>Hohenbuehelia</taxon>
    </lineage>
</organism>
<proteinExistence type="predicted"/>
<gene>
    <name evidence="1" type="ORF">HGRIS_002652</name>
</gene>